<feature type="region of interest" description="Disordered" evidence="7">
    <location>
        <begin position="1"/>
        <end position="26"/>
    </location>
</feature>
<name>A0A6A5RGR5_9PLEO</name>
<evidence type="ECO:0000256" key="4">
    <source>
        <dbReference type="ARBA" id="ARBA00023125"/>
    </source>
</evidence>
<protein>
    <recommendedName>
        <fullName evidence="8">Zn(2)-C6 fungal-type domain-containing protein</fullName>
    </recommendedName>
</protein>
<dbReference type="RefSeq" id="XP_033446580.1">
    <property type="nucleotide sequence ID" value="XM_033586773.1"/>
</dbReference>
<dbReference type="InterPro" id="IPR007219">
    <property type="entry name" value="XnlR_reg_dom"/>
</dbReference>
<dbReference type="EMBL" id="ML978977">
    <property type="protein sequence ID" value="KAF1926328.1"/>
    <property type="molecule type" value="Genomic_DNA"/>
</dbReference>
<dbReference type="SUPFAM" id="SSF57701">
    <property type="entry name" value="Zn2/Cys6 DNA-binding domain"/>
    <property type="match status" value="1"/>
</dbReference>
<evidence type="ECO:0000313" key="9">
    <source>
        <dbReference type="EMBL" id="KAF1926328.1"/>
    </source>
</evidence>
<keyword evidence="2" id="KW-0479">Metal-binding</keyword>
<dbReference type="CDD" id="cd12148">
    <property type="entry name" value="fungal_TF_MHR"/>
    <property type="match status" value="1"/>
</dbReference>
<dbReference type="InterPro" id="IPR050815">
    <property type="entry name" value="TF_fung"/>
</dbReference>
<dbReference type="GO" id="GO:0003677">
    <property type="term" value="F:DNA binding"/>
    <property type="evidence" value="ECO:0007669"/>
    <property type="project" value="UniProtKB-KW"/>
</dbReference>
<evidence type="ECO:0000256" key="7">
    <source>
        <dbReference type="SAM" id="MobiDB-lite"/>
    </source>
</evidence>
<dbReference type="GO" id="GO:0006351">
    <property type="term" value="P:DNA-templated transcription"/>
    <property type="evidence" value="ECO:0007669"/>
    <property type="project" value="InterPro"/>
</dbReference>
<comment type="subcellular location">
    <subcellularLocation>
        <location evidence="1">Nucleus</location>
    </subcellularLocation>
</comment>
<evidence type="ECO:0000256" key="5">
    <source>
        <dbReference type="ARBA" id="ARBA00023163"/>
    </source>
</evidence>
<keyword evidence="10" id="KW-1185">Reference proteome</keyword>
<feature type="domain" description="Zn(2)-C6 fungal-type" evidence="8">
    <location>
        <begin position="20"/>
        <end position="50"/>
    </location>
</feature>
<evidence type="ECO:0000256" key="6">
    <source>
        <dbReference type="ARBA" id="ARBA00023242"/>
    </source>
</evidence>
<dbReference type="Gene3D" id="4.10.240.10">
    <property type="entry name" value="Zn(2)-C6 fungal-type DNA-binding domain"/>
    <property type="match status" value="1"/>
</dbReference>
<evidence type="ECO:0000259" key="8">
    <source>
        <dbReference type="PROSITE" id="PS50048"/>
    </source>
</evidence>
<evidence type="ECO:0000256" key="3">
    <source>
        <dbReference type="ARBA" id="ARBA00023015"/>
    </source>
</evidence>
<dbReference type="CDD" id="cd00067">
    <property type="entry name" value="GAL4"/>
    <property type="match status" value="1"/>
</dbReference>
<dbReference type="InterPro" id="IPR001138">
    <property type="entry name" value="Zn2Cys6_DnaBD"/>
</dbReference>
<keyword evidence="6" id="KW-0539">Nucleus</keyword>
<organism evidence="9 10">
    <name type="scientific">Didymella exigua CBS 183.55</name>
    <dbReference type="NCBI Taxonomy" id="1150837"/>
    <lineage>
        <taxon>Eukaryota</taxon>
        <taxon>Fungi</taxon>
        <taxon>Dikarya</taxon>
        <taxon>Ascomycota</taxon>
        <taxon>Pezizomycotina</taxon>
        <taxon>Dothideomycetes</taxon>
        <taxon>Pleosporomycetidae</taxon>
        <taxon>Pleosporales</taxon>
        <taxon>Pleosporineae</taxon>
        <taxon>Didymellaceae</taxon>
        <taxon>Didymella</taxon>
    </lineage>
</organism>
<dbReference type="SMART" id="SM00906">
    <property type="entry name" value="Fungal_trans"/>
    <property type="match status" value="1"/>
</dbReference>
<dbReference type="InterPro" id="IPR036864">
    <property type="entry name" value="Zn2-C6_fun-type_DNA-bd_sf"/>
</dbReference>
<dbReference type="PANTHER" id="PTHR47338">
    <property type="entry name" value="ZN(II)2CYS6 TRANSCRIPTION FACTOR (EUROFUNG)-RELATED"/>
    <property type="match status" value="1"/>
</dbReference>
<dbReference type="GO" id="GO:0008270">
    <property type="term" value="F:zinc ion binding"/>
    <property type="evidence" value="ECO:0007669"/>
    <property type="project" value="InterPro"/>
</dbReference>
<dbReference type="OrthoDB" id="3037908at2759"/>
<proteinExistence type="predicted"/>
<dbReference type="PROSITE" id="PS50048">
    <property type="entry name" value="ZN2_CY6_FUNGAL_2"/>
    <property type="match status" value="1"/>
</dbReference>
<sequence>MSPVNLDSETPRSRQQPGVACDESRRRKLRCDRGQPQCGVCRDSDTTCVTTTTRQPRGPRKGHLRALQSRIVALEQRLSSEGLEDTGEDEFIRFPDETNTFPDQSFPDLVAAYSQDGFEKDGSNSSSANGFGVDIVFSQSGSTMTMPLAGISPISFISDLMRSDLNHLYFNRFHSFFPILNKRHYFARARKICSESAVDSFHCLQHVMWTLAVSTSSQFQHIQDDLYSQTRLLIDNLEMRQPQPDCIELEQVQAWGLLAVYEFMHIGYRRAWMSAGKFFRYAILMKLHNVDGLDGIAADQLQNLNVTEIEERRRTFWMAYTIDQITSLLDRLPLTFDQHIILTRLPCSEKEFQSDEAVVTDFLRSLPIQTDNQTPSTFMDSIQLFAICGQLLSHQQQGAVEHTQGLISLPFWDRQQQLDARLEQALKGMSLDDPYTLIFQDPMVYFTVLAAQASALILFKSCRTAPWGMEDTTNYAAQREKRAIVAAQQMTTLSKALIELSFFKIHPFTPVLLYLCVDFIISNPHLDSTFKMQLELQNVLQTLSHVNLTAKECLARLHMV</sequence>
<dbReference type="GeneID" id="54344419"/>
<dbReference type="Proteomes" id="UP000800082">
    <property type="component" value="Unassembled WGS sequence"/>
</dbReference>
<evidence type="ECO:0000313" key="10">
    <source>
        <dbReference type="Proteomes" id="UP000800082"/>
    </source>
</evidence>
<feature type="compositionally biased region" description="Polar residues" evidence="7">
    <location>
        <begin position="1"/>
        <end position="16"/>
    </location>
</feature>
<dbReference type="Pfam" id="PF00172">
    <property type="entry name" value="Zn_clus"/>
    <property type="match status" value="1"/>
</dbReference>
<dbReference type="GO" id="GO:0005634">
    <property type="term" value="C:nucleus"/>
    <property type="evidence" value="ECO:0007669"/>
    <property type="project" value="UniProtKB-SubCell"/>
</dbReference>
<dbReference type="GO" id="GO:0000981">
    <property type="term" value="F:DNA-binding transcription factor activity, RNA polymerase II-specific"/>
    <property type="evidence" value="ECO:0007669"/>
    <property type="project" value="InterPro"/>
</dbReference>
<reference evidence="9" key="1">
    <citation type="journal article" date="2020" name="Stud. Mycol.">
        <title>101 Dothideomycetes genomes: a test case for predicting lifestyles and emergence of pathogens.</title>
        <authorList>
            <person name="Haridas S."/>
            <person name="Albert R."/>
            <person name="Binder M."/>
            <person name="Bloem J."/>
            <person name="Labutti K."/>
            <person name="Salamov A."/>
            <person name="Andreopoulos B."/>
            <person name="Baker S."/>
            <person name="Barry K."/>
            <person name="Bills G."/>
            <person name="Bluhm B."/>
            <person name="Cannon C."/>
            <person name="Castanera R."/>
            <person name="Culley D."/>
            <person name="Daum C."/>
            <person name="Ezra D."/>
            <person name="Gonzalez J."/>
            <person name="Henrissat B."/>
            <person name="Kuo A."/>
            <person name="Liang C."/>
            <person name="Lipzen A."/>
            <person name="Lutzoni F."/>
            <person name="Magnuson J."/>
            <person name="Mondo S."/>
            <person name="Nolan M."/>
            <person name="Ohm R."/>
            <person name="Pangilinan J."/>
            <person name="Park H.-J."/>
            <person name="Ramirez L."/>
            <person name="Alfaro M."/>
            <person name="Sun H."/>
            <person name="Tritt A."/>
            <person name="Yoshinaga Y."/>
            <person name="Zwiers L.-H."/>
            <person name="Turgeon B."/>
            <person name="Goodwin S."/>
            <person name="Spatafora J."/>
            <person name="Crous P."/>
            <person name="Grigoriev I."/>
        </authorList>
    </citation>
    <scope>NUCLEOTIDE SEQUENCE</scope>
    <source>
        <strain evidence="9">CBS 183.55</strain>
    </source>
</reference>
<evidence type="ECO:0000256" key="2">
    <source>
        <dbReference type="ARBA" id="ARBA00022723"/>
    </source>
</evidence>
<accession>A0A6A5RGR5</accession>
<evidence type="ECO:0000256" key="1">
    <source>
        <dbReference type="ARBA" id="ARBA00004123"/>
    </source>
</evidence>
<keyword evidence="3" id="KW-0805">Transcription regulation</keyword>
<keyword evidence="5" id="KW-0804">Transcription</keyword>
<gene>
    <name evidence="9" type="ORF">M421DRAFT_102413</name>
</gene>
<dbReference type="AlphaFoldDB" id="A0A6A5RGR5"/>
<dbReference type="PANTHER" id="PTHR47338:SF3">
    <property type="entry name" value="C6 FINGER DOMAIN TRANSCRIPTION FACTOR DBAA-RELATED"/>
    <property type="match status" value="1"/>
</dbReference>
<dbReference type="Pfam" id="PF04082">
    <property type="entry name" value="Fungal_trans"/>
    <property type="match status" value="1"/>
</dbReference>
<keyword evidence="4" id="KW-0238">DNA-binding</keyword>